<dbReference type="PANTHER" id="PTHR30405:SF11">
    <property type="entry name" value="RNA-GUIDED DNA ENDONUCLEASE RV2885C-RELATED"/>
    <property type="match status" value="1"/>
</dbReference>
<dbReference type="GO" id="GO:0006310">
    <property type="term" value="P:DNA recombination"/>
    <property type="evidence" value="ECO:0007669"/>
    <property type="project" value="UniProtKB-KW"/>
</dbReference>
<evidence type="ECO:0000313" key="9">
    <source>
        <dbReference type="EMBL" id="TYL37209.1"/>
    </source>
</evidence>
<keyword evidence="10" id="KW-1185">Reference proteome</keyword>
<sequence>MEEPLDSHGFAASKLWNVARWTCDRIWSETGEIPGEDALKAYLKNHERYGDLHSQSSQRVLEELAEAFAGWYAKRQNGDDRANPPGYRKHGDDHPRSTVTWKNKGFKLDTENNRVRLSKGRNHKEYPSEPDYILCEYNLPPEINLSKDTLQQVRAVYKHGEWRLQFVCKYEITVDETGEQTAGVDLGIVNFAAVSYSSGDTELYPGHALKEDEYYFLRHIAKCNDPQSNKATRLHEKRSERRSHYIHAATNGIIHTCLENDVGELFVGSVRGIRDAEDEDGNKIAVSWGSHGNLDLYSWPFDLVVTVLKYKGALNGIRVTEVDERDTSKTCCSCGHRDDSQRVERGLYVCEECFVVAQSDVGGAENIRLKGVGEFESTSESTSVDVDRSNGCLAQPVVNLFRRGEHVPSCGQGTLVQQTSIAKP</sequence>
<dbReference type="PANTHER" id="PTHR30405">
    <property type="entry name" value="TRANSPOSASE"/>
    <property type="match status" value="1"/>
</dbReference>
<dbReference type="AlphaFoldDB" id="A0A8J8TQZ5"/>
<evidence type="ECO:0000256" key="4">
    <source>
        <dbReference type="ARBA" id="ARBA00023125"/>
    </source>
</evidence>
<proteinExistence type="inferred from homology"/>
<evidence type="ECO:0000256" key="5">
    <source>
        <dbReference type="ARBA" id="ARBA00023172"/>
    </source>
</evidence>
<name>A0A8J8TQZ5_9EURY</name>
<feature type="region of interest" description="Disordered" evidence="6">
    <location>
        <begin position="76"/>
        <end position="100"/>
    </location>
</feature>
<accession>A0A8J8TQZ5</accession>
<comment type="similarity">
    <text evidence="1">In the C-terminal section; belongs to the transposase 35 family.</text>
</comment>
<gene>
    <name evidence="9" type="ORF">CV102_18000</name>
</gene>
<reference evidence="9" key="1">
    <citation type="submission" date="2017-11" db="EMBL/GenBank/DDBJ databases">
        <authorList>
            <person name="Kajale S.C."/>
            <person name="Sharma A."/>
        </authorList>
    </citation>
    <scope>NUCLEOTIDE SEQUENCE</scope>
    <source>
        <strain evidence="9">LS1_42</strain>
    </source>
</reference>
<evidence type="ECO:0000256" key="1">
    <source>
        <dbReference type="ARBA" id="ARBA00008761"/>
    </source>
</evidence>
<dbReference type="GO" id="GO:0003677">
    <property type="term" value="F:DNA binding"/>
    <property type="evidence" value="ECO:0007669"/>
    <property type="project" value="UniProtKB-KW"/>
</dbReference>
<evidence type="ECO:0000313" key="10">
    <source>
        <dbReference type="Proteomes" id="UP000766904"/>
    </source>
</evidence>
<feature type="domain" description="Cas12f1-like TNB" evidence="8">
    <location>
        <begin position="304"/>
        <end position="367"/>
    </location>
</feature>
<dbReference type="Proteomes" id="UP000766904">
    <property type="component" value="Unassembled WGS sequence"/>
</dbReference>
<evidence type="ECO:0000259" key="8">
    <source>
        <dbReference type="Pfam" id="PF07282"/>
    </source>
</evidence>
<dbReference type="InterPro" id="IPR001959">
    <property type="entry name" value="Transposase"/>
</dbReference>
<dbReference type="InterPro" id="IPR010095">
    <property type="entry name" value="Cas12f1-like_TNB"/>
</dbReference>
<dbReference type="GO" id="GO:0032196">
    <property type="term" value="P:transposition"/>
    <property type="evidence" value="ECO:0007669"/>
    <property type="project" value="UniProtKB-KW"/>
</dbReference>
<dbReference type="Pfam" id="PF01385">
    <property type="entry name" value="OrfB_IS605"/>
    <property type="match status" value="1"/>
</dbReference>
<evidence type="ECO:0000256" key="3">
    <source>
        <dbReference type="ARBA" id="ARBA00022578"/>
    </source>
</evidence>
<feature type="domain" description="Probable transposase IS891/IS1136/IS1341" evidence="7">
    <location>
        <begin position="168"/>
        <end position="272"/>
    </location>
</feature>
<evidence type="ECO:0000256" key="6">
    <source>
        <dbReference type="SAM" id="MobiDB-lite"/>
    </source>
</evidence>
<evidence type="ECO:0000259" key="7">
    <source>
        <dbReference type="Pfam" id="PF01385"/>
    </source>
</evidence>
<dbReference type="OrthoDB" id="284225at2157"/>
<organism evidence="9 10">
    <name type="scientific">Natronococcus pandeyae</name>
    <dbReference type="NCBI Taxonomy" id="2055836"/>
    <lineage>
        <taxon>Archaea</taxon>
        <taxon>Methanobacteriati</taxon>
        <taxon>Methanobacteriota</taxon>
        <taxon>Stenosarchaea group</taxon>
        <taxon>Halobacteria</taxon>
        <taxon>Halobacteriales</taxon>
        <taxon>Natrialbaceae</taxon>
        <taxon>Natronococcus</taxon>
    </lineage>
</organism>
<keyword evidence="3" id="KW-0815">Transposition</keyword>
<keyword evidence="5" id="KW-0233">DNA recombination</keyword>
<dbReference type="Pfam" id="PF07282">
    <property type="entry name" value="Cas12f1-like_TNB"/>
    <property type="match status" value="1"/>
</dbReference>
<evidence type="ECO:0000256" key="2">
    <source>
        <dbReference type="ARBA" id="ARBA00011044"/>
    </source>
</evidence>
<dbReference type="NCBIfam" id="NF040570">
    <property type="entry name" value="guided_TnpB"/>
    <property type="match status" value="1"/>
</dbReference>
<comment type="similarity">
    <text evidence="2">In the N-terminal section; belongs to the transposase 2 family.</text>
</comment>
<dbReference type="EMBL" id="PHNJ01000011">
    <property type="protein sequence ID" value="TYL37209.1"/>
    <property type="molecule type" value="Genomic_DNA"/>
</dbReference>
<comment type="caution">
    <text evidence="9">The sequence shown here is derived from an EMBL/GenBank/DDBJ whole genome shotgun (WGS) entry which is preliminary data.</text>
</comment>
<keyword evidence="4" id="KW-0238">DNA-binding</keyword>
<dbReference type="InterPro" id="IPR051399">
    <property type="entry name" value="RNA-guided_DNA_endo/Transpos"/>
</dbReference>
<protein>
    <submittedName>
        <fullName evidence="9">Transposase</fullName>
    </submittedName>
</protein>